<feature type="signal peptide" evidence="2">
    <location>
        <begin position="1"/>
        <end position="19"/>
    </location>
</feature>
<dbReference type="InterPro" id="IPR018389">
    <property type="entry name" value="DctP_fam"/>
</dbReference>
<keyword evidence="1 2" id="KW-0732">Signal</keyword>
<accession>A0AAV3WTM4</accession>
<dbReference type="Pfam" id="PF03480">
    <property type="entry name" value="DctP"/>
    <property type="match status" value="1"/>
</dbReference>
<gene>
    <name evidence="3" type="ORF">M132T_09360</name>
</gene>
<dbReference type="PANTHER" id="PTHR33376">
    <property type="match status" value="1"/>
</dbReference>
<dbReference type="InterPro" id="IPR038404">
    <property type="entry name" value="TRAP_DctP_sf"/>
</dbReference>
<evidence type="ECO:0000313" key="4">
    <source>
        <dbReference type="Proteomes" id="UP000887127"/>
    </source>
</evidence>
<name>A0AAV3WTM4_9LACT</name>
<dbReference type="AlphaFoldDB" id="A0AAV3WTM4"/>
<sequence length="331" mass="36856">MFKKRWLSLLLVIIPVLTACGTTSSAKEVKVFRFAYASNSQPVKDSMALFGELVEEKSNGEMKVDFYPDSQLGGETDLIQLTQTGAIDFTKVSGAALEGFSEHYSIFGIPYLFDDEESFFKVMEDDSIMDQIYGSTSDLGFSGITYYDSGQRSFYMVDGPVETPADLQGKKIRTMESETAVKMMSLLGGSAVPMGSDEVYASLQSGLIDGSENNEFVLVTAGHGNVAKYYSYDQHTRIPDIIIMNDERLAGLTEEEKAIIMDSAAESTEYEKEVFNDAVEKEKKEAAEEYGVEFNEVDNKPFRELVAPIAEEFENDEKLGDLYKEIVEVQK</sequence>
<evidence type="ECO:0008006" key="5">
    <source>
        <dbReference type="Google" id="ProtNLM"/>
    </source>
</evidence>
<comment type="caution">
    <text evidence="3">The sequence shown here is derived from an EMBL/GenBank/DDBJ whole genome shotgun (WGS) entry which is preliminary data.</text>
</comment>
<protein>
    <recommendedName>
        <fullName evidence="5">TRAP transporter substrate-binding protein</fullName>
    </recommendedName>
</protein>
<dbReference type="PIRSF" id="PIRSF006470">
    <property type="entry name" value="DctB"/>
    <property type="match status" value="1"/>
</dbReference>
<reference evidence="3" key="1">
    <citation type="submission" date="2019-08" db="EMBL/GenBank/DDBJ databases">
        <title>Marinilactibacillus psychrotolerans M13-2T whole genome sequencing project.</title>
        <authorList>
            <person name="Ishikawa M."/>
            <person name="Suzuki T."/>
            <person name="Matsutani M."/>
        </authorList>
    </citation>
    <scope>NUCLEOTIDE SEQUENCE</scope>
    <source>
        <strain evidence="3">M13-2T</strain>
    </source>
</reference>
<organism evidence="3 4">
    <name type="scientific">Marinilactibacillus psychrotolerans</name>
    <dbReference type="NCBI Taxonomy" id="191770"/>
    <lineage>
        <taxon>Bacteria</taxon>
        <taxon>Bacillati</taxon>
        <taxon>Bacillota</taxon>
        <taxon>Bacilli</taxon>
        <taxon>Lactobacillales</taxon>
        <taxon>Carnobacteriaceae</taxon>
        <taxon>Marinilactibacillus</taxon>
    </lineage>
</organism>
<dbReference type="CDD" id="cd13671">
    <property type="entry name" value="PBP2_TRAP_SBP_like_3"/>
    <property type="match status" value="1"/>
</dbReference>
<proteinExistence type="predicted"/>
<dbReference type="PANTHER" id="PTHR33376:SF2">
    <property type="entry name" value="DICARBOXYLATE-BINDING PERIPLASMIC PROTEIN"/>
    <property type="match status" value="1"/>
</dbReference>
<dbReference type="NCBIfam" id="TIGR00787">
    <property type="entry name" value="dctP"/>
    <property type="match status" value="1"/>
</dbReference>
<evidence type="ECO:0000256" key="1">
    <source>
        <dbReference type="ARBA" id="ARBA00022729"/>
    </source>
</evidence>
<dbReference type="Gene3D" id="3.40.190.170">
    <property type="entry name" value="Bacterial extracellular solute-binding protein, family 7"/>
    <property type="match status" value="1"/>
</dbReference>
<dbReference type="GO" id="GO:0030288">
    <property type="term" value="C:outer membrane-bounded periplasmic space"/>
    <property type="evidence" value="ECO:0007669"/>
    <property type="project" value="InterPro"/>
</dbReference>
<dbReference type="EMBL" id="BKBI01000006">
    <property type="protein sequence ID" value="GEQ35428.1"/>
    <property type="molecule type" value="Genomic_DNA"/>
</dbReference>
<dbReference type="PROSITE" id="PS51257">
    <property type="entry name" value="PROKAR_LIPOPROTEIN"/>
    <property type="match status" value="1"/>
</dbReference>
<dbReference type="InterPro" id="IPR004682">
    <property type="entry name" value="TRAP_DctP"/>
</dbReference>
<evidence type="ECO:0000256" key="2">
    <source>
        <dbReference type="SAM" id="SignalP"/>
    </source>
</evidence>
<feature type="chain" id="PRO_5043651979" description="TRAP transporter substrate-binding protein" evidence="2">
    <location>
        <begin position="20"/>
        <end position="331"/>
    </location>
</feature>
<dbReference type="GO" id="GO:0055085">
    <property type="term" value="P:transmembrane transport"/>
    <property type="evidence" value="ECO:0007669"/>
    <property type="project" value="InterPro"/>
</dbReference>
<dbReference type="Proteomes" id="UP000887127">
    <property type="component" value="Unassembled WGS sequence"/>
</dbReference>
<evidence type="ECO:0000313" key="3">
    <source>
        <dbReference type="EMBL" id="GEQ35428.1"/>
    </source>
</evidence>
<dbReference type="GO" id="GO:0030246">
    <property type="term" value="F:carbohydrate binding"/>
    <property type="evidence" value="ECO:0007669"/>
    <property type="project" value="TreeGrafter"/>
</dbReference>
<dbReference type="NCBIfam" id="NF037995">
    <property type="entry name" value="TRAP_S1"/>
    <property type="match status" value="1"/>
</dbReference>